<sequence length="319" mass="32746">MTAHGRSGGWSAWVGLALFVVVVAALTIGVGPAGLTRGGLAQVLEFRLPRLVLGIMAGGVLATAGAGLQGLLRNPLADPFTLGVASGAALGVSLVLVSGHGSSLLLPVGGFAGALAATFLVYLLARVRGRVTMTGLVLAGVIANFFFASLMMLIMILGRRTLGEAVYLTMGHLGVVVTHRSVWLLAGAGAAALAGCGWLLTQSRALDVMSLSEETARSLGVNTGRLTRQVFVVLSLAVGVVVSFTGAISFVGLVVPHLVRMLFGPMHRRVLPGSFLLGAGVLLVSDLVARNVVPGGLPLSVVTALVGVPFFVYLLRKRL</sequence>
<comment type="caution">
    <text evidence="9">The sequence shown here is derived from an EMBL/GenBank/DDBJ whole genome shotgun (WGS) entry which is preliminary data.</text>
</comment>
<comment type="subcellular location">
    <subcellularLocation>
        <location evidence="1">Cell membrane</location>
        <topology evidence="1">Multi-pass membrane protein</topology>
    </subcellularLocation>
</comment>
<evidence type="ECO:0000256" key="4">
    <source>
        <dbReference type="ARBA" id="ARBA00022475"/>
    </source>
</evidence>
<keyword evidence="3" id="KW-0813">Transport</keyword>
<dbReference type="EMBL" id="DSUT01000087">
    <property type="protein sequence ID" value="HGK28156.1"/>
    <property type="molecule type" value="Genomic_DNA"/>
</dbReference>
<dbReference type="Pfam" id="PF01032">
    <property type="entry name" value="FecCD"/>
    <property type="match status" value="1"/>
</dbReference>
<feature type="transmembrane region" description="Helical" evidence="8">
    <location>
        <begin position="12"/>
        <end position="36"/>
    </location>
</feature>
<evidence type="ECO:0000256" key="8">
    <source>
        <dbReference type="SAM" id="Phobius"/>
    </source>
</evidence>
<evidence type="ECO:0000256" key="3">
    <source>
        <dbReference type="ARBA" id="ARBA00022448"/>
    </source>
</evidence>
<feature type="transmembrane region" description="Helical" evidence="8">
    <location>
        <begin position="104"/>
        <end position="124"/>
    </location>
</feature>
<feature type="transmembrane region" description="Helical" evidence="8">
    <location>
        <begin position="182"/>
        <end position="201"/>
    </location>
</feature>
<dbReference type="GO" id="GO:0005886">
    <property type="term" value="C:plasma membrane"/>
    <property type="evidence" value="ECO:0007669"/>
    <property type="project" value="UniProtKB-SubCell"/>
</dbReference>
<dbReference type="GO" id="GO:0022857">
    <property type="term" value="F:transmembrane transporter activity"/>
    <property type="evidence" value="ECO:0007669"/>
    <property type="project" value="InterPro"/>
</dbReference>
<protein>
    <submittedName>
        <fullName evidence="9">Iron ABC transporter permease</fullName>
    </submittedName>
</protein>
<feature type="transmembrane region" description="Helical" evidence="8">
    <location>
        <begin position="136"/>
        <end position="157"/>
    </location>
</feature>
<dbReference type="PANTHER" id="PTHR30472:SF25">
    <property type="entry name" value="ABC TRANSPORTER PERMEASE PROTEIN MJ0876-RELATED"/>
    <property type="match status" value="1"/>
</dbReference>
<proteinExistence type="inferred from homology"/>
<feature type="transmembrane region" description="Helical" evidence="8">
    <location>
        <begin position="295"/>
        <end position="315"/>
    </location>
</feature>
<feature type="transmembrane region" description="Helical" evidence="8">
    <location>
        <begin position="230"/>
        <end position="258"/>
    </location>
</feature>
<keyword evidence="5 8" id="KW-0812">Transmembrane</keyword>
<evidence type="ECO:0000256" key="7">
    <source>
        <dbReference type="ARBA" id="ARBA00023136"/>
    </source>
</evidence>
<keyword evidence="7 8" id="KW-0472">Membrane</keyword>
<comment type="similarity">
    <text evidence="2">Belongs to the binding-protein-dependent transport system permease family. FecCD subfamily.</text>
</comment>
<name>A0A7C4GCY7_UNCW3</name>
<dbReference type="AlphaFoldDB" id="A0A7C4GCY7"/>
<dbReference type="InterPro" id="IPR037294">
    <property type="entry name" value="ABC_BtuC-like"/>
</dbReference>
<keyword evidence="6 8" id="KW-1133">Transmembrane helix</keyword>
<feature type="transmembrane region" description="Helical" evidence="8">
    <location>
        <begin position="80"/>
        <end position="97"/>
    </location>
</feature>
<evidence type="ECO:0000256" key="2">
    <source>
        <dbReference type="ARBA" id="ARBA00007935"/>
    </source>
</evidence>
<dbReference type="GO" id="GO:0033214">
    <property type="term" value="P:siderophore-iron import into cell"/>
    <property type="evidence" value="ECO:0007669"/>
    <property type="project" value="TreeGrafter"/>
</dbReference>
<evidence type="ECO:0000256" key="6">
    <source>
        <dbReference type="ARBA" id="ARBA00022989"/>
    </source>
</evidence>
<dbReference type="SUPFAM" id="SSF81345">
    <property type="entry name" value="ABC transporter involved in vitamin B12 uptake, BtuC"/>
    <property type="match status" value="1"/>
</dbReference>
<accession>A0A7C4GCY7</accession>
<keyword evidence="4" id="KW-1003">Cell membrane</keyword>
<gene>
    <name evidence="9" type="ORF">ENS41_04300</name>
</gene>
<dbReference type="PANTHER" id="PTHR30472">
    <property type="entry name" value="FERRIC ENTEROBACTIN TRANSPORT SYSTEM PERMEASE PROTEIN"/>
    <property type="match status" value="1"/>
</dbReference>
<evidence type="ECO:0000256" key="1">
    <source>
        <dbReference type="ARBA" id="ARBA00004651"/>
    </source>
</evidence>
<feature type="transmembrane region" description="Helical" evidence="8">
    <location>
        <begin position="48"/>
        <end position="68"/>
    </location>
</feature>
<dbReference type="Gene3D" id="1.10.3470.10">
    <property type="entry name" value="ABC transporter involved in vitamin B12 uptake, BtuC"/>
    <property type="match status" value="1"/>
</dbReference>
<reference evidence="9" key="1">
    <citation type="journal article" date="2020" name="mSystems">
        <title>Genome- and Community-Level Interaction Insights into Carbon Utilization and Element Cycling Functions of Hydrothermarchaeota in Hydrothermal Sediment.</title>
        <authorList>
            <person name="Zhou Z."/>
            <person name="Liu Y."/>
            <person name="Xu W."/>
            <person name="Pan J."/>
            <person name="Luo Z.H."/>
            <person name="Li M."/>
        </authorList>
    </citation>
    <scope>NUCLEOTIDE SEQUENCE [LARGE SCALE GENOMIC DNA]</scope>
    <source>
        <strain evidence="9">SpSt-488</strain>
    </source>
</reference>
<evidence type="ECO:0000313" key="9">
    <source>
        <dbReference type="EMBL" id="HGK28156.1"/>
    </source>
</evidence>
<dbReference type="CDD" id="cd06550">
    <property type="entry name" value="TM_ABC_iron-siderophores_like"/>
    <property type="match status" value="1"/>
</dbReference>
<dbReference type="InterPro" id="IPR000522">
    <property type="entry name" value="ABC_transptr_permease_BtuC"/>
</dbReference>
<organism evidence="9">
    <name type="scientific">candidate division WOR-3 bacterium</name>
    <dbReference type="NCBI Taxonomy" id="2052148"/>
    <lineage>
        <taxon>Bacteria</taxon>
        <taxon>Bacteria division WOR-3</taxon>
    </lineage>
</organism>
<evidence type="ECO:0000256" key="5">
    <source>
        <dbReference type="ARBA" id="ARBA00022692"/>
    </source>
</evidence>